<organism evidence="10 11">
    <name type="scientific">Rhodococcus zopfii</name>
    <dbReference type="NCBI Taxonomy" id="43772"/>
    <lineage>
        <taxon>Bacteria</taxon>
        <taxon>Bacillati</taxon>
        <taxon>Actinomycetota</taxon>
        <taxon>Actinomycetes</taxon>
        <taxon>Mycobacteriales</taxon>
        <taxon>Nocardiaceae</taxon>
        <taxon>Rhodococcus</taxon>
    </lineage>
</organism>
<proteinExistence type="predicted"/>
<comment type="catalytic activity">
    <reaction evidence="1">
        <text>ATP + protein L-histidine = ADP + protein N-phospho-L-histidine.</text>
        <dbReference type="EC" id="2.7.13.3"/>
    </reaction>
</comment>
<keyword evidence="8" id="KW-0812">Transmembrane</keyword>
<feature type="compositionally biased region" description="Polar residues" evidence="7">
    <location>
        <begin position="672"/>
        <end position="684"/>
    </location>
</feature>
<dbReference type="Proteomes" id="UP001275440">
    <property type="component" value="Unassembled WGS sequence"/>
</dbReference>
<evidence type="ECO:0000256" key="5">
    <source>
        <dbReference type="ARBA" id="ARBA00022777"/>
    </source>
</evidence>
<evidence type="ECO:0000256" key="2">
    <source>
        <dbReference type="ARBA" id="ARBA00012438"/>
    </source>
</evidence>
<dbReference type="GO" id="GO:0016301">
    <property type="term" value="F:kinase activity"/>
    <property type="evidence" value="ECO:0007669"/>
    <property type="project" value="UniProtKB-KW"/>
</dbReference>
<dbReference type="PANTHER" id="PTHR44936:SF9">
    <property type="entry name" value="SENSOR PROTEIN CREC"/>
    <property type="match status" value="1"/>
</dbReference>
<keyword evidence="8" id="KW-0472">Membrane</keyword>
<dbReference type="Gene3D" id="6.10.340.10">
    <property type="match status" value="1"/>
</dbReference>
<dbReference type="InterPro" id="IPR036890">
    <property type="entry name" value="HATPase_C_sf"/>
</dbReference>
<name>A0ABU3WUU7_9NOCA</name>
<keyword evidence="6" id="KW-0902">Two-component regulatory system</keyword>
<feature type="domain" description="Histidine kinase/HSP90-like ATPase" evidence="9">
    <location>
        <begin position="494"/>
        <end position="609"/>
    </location>
</feature>
<reference evidence="10 11" key="1">
    <citation type="submission" date="2019-10" db="EMBL/GenBank/DDBJ databases">
        <title>Draft Genome Assembly of Rhodococcus zopfii DSM44189.</title>
        <authorList>
            <person name="Sutton J.M."/>
            <person name="Akob D.M."/>
            <person name="Bushman T.J."/>
        </authorList>
    </citation>
    <scope>NUCLEOTIDE SEQUENCE [LARGE SCALE GENOMIC DNA]</scope>
    <source>
        <strain evidence="10 11">DSM 44189</strain>
    </source>
</reference>
<dbReference type="SUPFAM" id="SSF55874">
    <property type="entry name" value="ATPase domain of HSP90 chaperone/DNA topoisomerase II/histidine kinase"/>
    <property type="match status" value="1"/>
</dbReference>
<dbReference type="InterPro" id="IPR003594">
    <property type="entry name" value="HATPase_dom"/>
</dbReference>
<feature type="region of interest" description="Disordered" evidence="7">
    <location>
        <begin position="614"/>
        <end position="701"/>
    </location>
</feature>
<sequence length="701" mass="75323">MGQRKSRSLNLMNWRLSYKLAIVLAIPLLAAVALGALRVSTQLDEARHFSSLSDQMEIIPALFDFSNAVVSPATAASLGLKADDITPEMVNESIAEVRNLAVAGDFDPRITENLTSLLEDGQALSSTIQGGSIPRDELKKRTVDFLIRCEATFRMLLDLTENTDVLTDGTNMLTAWNAQRTMLDQMTSLAVFATNPEAARLMALNALNIEESTLGLLQGTSLDTGQVAGMLANVAQKRSLITDFVPSLAAGEELRQAMVGAYVPYQETNAAASERMTATLDRLTSDARTAAIRDSIVVLAILAVALAVALLVARALSVPIRRLRDGALGAANHDLPAAIAAVKDGADVTTVELAPIDVHTDEEIGELARAVDSMNSEALRLAGEQAHLRQQVSTMLETLARRNKTLVEQQLSLIDSLEYEEKDPVRLQSLFALDHLAARMRRTGDSLLVLSGTRPRTRSAPAPLGDVLRGAVSQVENYQRVRIGNAPQGYLVGSAVADVVHLLAELVDNALRASPPNSTVTFEFSPAVGGGLLLEIADCGIGAAPEILNEINSRLAAGDSAEIHAPRQMGLFVVGRLAARNGISVRLRPTFDSETNAGITASIYFPASLLTDVQQSTPEAMTERPRRLRSPDQPARHADQAAARAQQTTQHQQVPPMPQQGMSPQAPSMPQHQSQAIPLQQEQFPTGPMGLGSPPRYDDNR</sequence>
<dbReference type="PANTHER" id="PTHR44936">
    <property type="entry name" value="SENSOR PROTEIN CREC"/>
    <property type="match status" value="1"/>
</dbReference>
<dbReference type="Gene3D" id="3.30.565.10">
    <property type="entry name" value="Histidine kinase-like ATPase, C-terminal domain"/>
    <property type="match status" value="1"/>
</dbReference>
<feature type="transmembrane region" description="Helical" evidence="8">
    <location>
        <begin position="296"/>
        <end position="316"/>
    </location>
</feature>
<keyword evidence="11" id="KW-1185">Reference proteome</keyword>
<keyword evidence="8" id="KW-1133">Transmembrane helix</keyword>
<evidence type="ECO:0000256" key="1">
    <source>
        <dbReference type="ARBA" id="ARBA00000085"/>
    </source>
</evidence>
<dbReference type="Pfam" id="PF02518">
    <property type="entry name" value="HATPase_c"/>
    <property type="match status" value="1"/>
</dbReference>
<keyword evidence="3" id="KW-0597">Phosphoprotein</keyword>
<gene>
    <name evidence="10" type="ORF">F8M49_24635</name>
</gene>
<accession>A0ABU3WUU7</accession>
<evidence type="ECO:0000256" key="3">
    <source>
        <dbReference type="ARBA" id="ARBA00022553"/>
    </source>
</evidence>
<dbReference type="EC" id="2.7.13.3" evidence="2"/>
<protein>
    <recommendedName>
        <fullName evidence="2">histidine kinase</fullName>
        <ecNumber evidence="2">2.7.13.3</ecNumber>
    </recommendedName>
</protein>
<evidence type="ECO:0000313" key="11">
    <source>
        <dbReference type="Proteomes" id="UP001275440"/>
    </source>
</evidence>
<feature type="compositionally biased region" description="Low complexity" evidence="7">
    <location>
        <begin position="640"/>
        <end position="671"/>
    </location>
</feature>
<dbReference type="SMART" id="SM00387">
    <property type="entry name" value="HATPase_c"/>
    <property type="match status" value="1"/>
</dbReference>
<evidence type="ECO:0000256" key="7">
    <source>
        <dbReference type="SAM" id="MobiDB-lite"/>
    </source>
</evidence>
<evidence type="ECO:0000256" key="4">
    <source>
        <dbReference type="ARBA" id="ARBA00022679"/>
    </source>
</evidence>
<evidence type="ECO:0000259" key="9">
    <source>
        <dbReference type="SMART" id="SM00387"/>
    </source>
</evidence>
<dbReference type="EMBL" id="WBMO01000005">
    <property type="protein sequence ID" value="MDV2477776.1"/>
    <property type="molecule type" value="Genomic_DNA"/>
</dbReference>
<comment type="caution">
    <text evidence="10">The sequence shown here is derived from an EMBL/GenBank/DDBJ whole genome shotgun (WGS) entry which is preliminary data.</text>
</comment>
<keyword evidence="4" id="KW-0808">Transferase</keyword>
<evidence type="ECO:0000313" key="10">
    <source>
        <dbReference type="EMBL" id="MDV2477776.1"/>
    </source>
</evidence>
<evidence type="ECO:0000256" key="6">
    <source>
        <dbReference type="ARBA" id="ARBA00023012"/>
    </source>
</evidence>
<evidence type="ECO:0000256" key="8">
    <source>
        <dbReference type="SAM" id="Phobius"/>
    </source>
</evidence>
<dbReference type="InterPro" id="IPR050980">
    <property type="entry name" value="2C_sensor_his_kinase"/>
</dbReference>
<keyword evidence="5 10" id="KW-0418">Kinase</keyword>